<keyword evidence="1" id="KW-0812">Transmembrane</keyword>
<accession>A0ABS9MKY8</accession>
<sequence>MIDRIRAYLEHAFADAPKTRRVEDLREELFSNLVEKYNDRLRQGMSEEDAYNAVIRSIGDIDELIDSVRGPSPLEPPPMRESSIRALRTAIAVALYIMSPFMVILLRGPWGIGAMFLFIAAATGLLIYNSMTKPHYARADDTIVEEFKEWHVKNDRQRDALNAFKGAYWSIVVGIYLFVSFLFGIWSFSWILFIMAAAVENIIKGVVALRR</sequence>
<feature type="transmembrane region" description="Helical" evidence="1">
    <location>
        <begin position="166"/>
        <end position="184"/>
    </location>
</feature>
<evidence type="ECO:0000313" key="3">
    <source>
        <dbReference type="Proteomes" id="UP001298681"/>
    </source>
</evidence>
<keyword evidence="3" id="KW-1185">Reference proteome</keyword>
<dbReference type="RefSeq" id="WP_087234437.1">
    <property type="nucleotide sequence ID" value="NZ_JAKNHQ010000016.1"/>
</dbReference>
<dbReference type="EMBL" id="JAKNHQ010000016">
    <property type="protein sequence ID" value="MCG4611468.1"/>
    <property type="molecule type" value="Genomic_DNA"/>
</dbReference>
<proteinExistence type="predicted"/>
<feature type="transmembrane region" description="Helical" evidence="1">
    <location>
        <begin position="190"/>
        <end position="209"/>
    </location>
</feature>
<comment type="caution">
    <text evidence="2">The sequence shown here is derived from an EMBL/GenBank/DDBJ whole genome shotgun (WGS) entry which is preliminary data.</text>
</comment>
<name>A0ABS9MKY8_9FIRM</name>
<organism evidence="2 3">
    <name type="scientific">Anaeromassilibacillus senegalensis</name>
    <dbReference type="NCBI Taxonomy" id="1673717"/>
    <lineage>
        <taxon>Bacteria</taxon>
        <taxon>Bacillati</taxon>
        <taxon>Bacillota</taxon>
        <taxon>Clostridia</taxon>
        <taxon>Eubacteriales</taxon>
        <taxon>Acutalibacteraceae</taxon>
        <taxon>Anaeromassilibacillus</taxon>
    </lineage>
</organism>
<keyword evidence="1" id="KW-0472">Membrane</keyword>
<keyword evidence="1" id="KW-1133">Transmembrane helix</keyword>
<feature type="transmembrane region" description="Helical" evidence="1">
    <location>
        <begin position="86"/>
        <end position="104"/>
    </location>
</feature>
<gene>
    <name evidence="2" type="ORF">L0P57_11075</name>
</gene>
<evidence type="ECO:0000256" key="1">
    <source>
        <dbReference type="SAM" id="Phobius"/>
    </source>
</evidence>
<dbReference type="InterPro" id="IPR047928">
    <property type="entry name" value="Perm_prefix_1"/>
</dbReference>
<protein>
    <submittedName>
        <fullName evidence="2">Permease prefix domain 1-containing protein</fullName>
    </submittedName>
</protein>
<evidence type="ECO:0000313" key="2">
    <source>
        <dbReference type="EMBL" id="MCG4611468.1"/>
    </source>
</evidence>
<feature type="transmembrane region" description="Helical" evidence="1">
    <location>
        <begin position="110"/>
        <end position="128"/>
    </location>
</feature>
<dbReference type="Proteomes" id="UP001298681">
    <property type="component" value="Unassembled WGS sequence"/>
</dbReference>
<reference evidence="2 3" key="1">
    <citation type="submission" date="2022-01" db="EMBL/GenBank/DDBJ databases">
        <title>Collection of gut derived symbiotic bacterial strains cultured from healthy donors.</title>
        <authorList>
            <person name="Lin H."/>
            <person name="Kohout C."/>
            <person name="Waligurski E."/>
            <person name="Pamer E.G."/>
        </authorList>
    </citation>
    <scope>NUCLEOTIDE SEQUENCE [LARGE SCALE GENOMIC DNA]</scope>
    <source>
        <strain evidence="2 3">DFI.7.58</strain>
    </source>
</reference>
<dbReference type="NCBIfam" id="NF038403">
    <property type="entry name" value="perm_prefix_1"/>
    <property type="match status" value="1"/>
</dbReference>